<keyword evidence="3" id="KW-0418">Kinase</keyword>
<dbReference type="AlphaFoldDB" id="A0A8H3ZS89"/>
<dbReference type="InterPro" id="IPR011009">
    <property type="entry name" value="Kinase-like_dom_sf"/>
</dbReference>
<dbReference type="GO" id="GO:0005524">
    <property type="term" value="F:ATP binding"/>
    <property type="evidence" value="ECO:0007669"/>
    <property type="project" value="InterPro"/>
</dbReference>
<dbReference type="Gene3D" id="1.10.510.10">
    <property type="entry name" value="Transferase(Phosphotransferase) domain 1"/>
    <property type="match status" value="1"/>
</dbReference>
<name>A0A8H3ZS89_9PEZI</name>
<dbReference type="SUPFAM" id="SSF56112">
    <property type="entry name" value="Protein kinase-like (PK-like)"/>
    <property type="match status" value="1"/>
</dbReference>
<feature type="compositionally biased region" description="Gly residues" evidence="1">
    <location>
        <begin position="706"/>
        <end position="718"/>
    </location>
</feature>
<dbReference type="PANTHER" id="PTHR44305">
    <property type="entry name" value="SI:DKEY-192D15.2-RELATED"/>
    <property type="match status" value="1"/>
</dbReference>
<feature type="domain" description="Protein kinase" evidence="2">
    <location>
        <begin position="11"/>
        <end position="414"/>
    </location>
</feature>
<accession>A0A8H3ZS89</accession>
<feature type="region of interest" description="Disordered" evidence="1">
    <location>
        <begin position="691"/>
        <end position="734"/>
    </location>
</feature>
<keyword evidence="3" id="KW-0808">Transferase</keyword>
<protein>
    <submittedName>
        <fullName evidence="3">G2-specific serine threonine protein kinase</fullName>
    </submittedName>
</protein>
<dbReference type="PANTHER" id="PTHR44305:SF24">
    <property type="entry name" value="TYROSINE-PROTEIN KINASE C03B1.5-RELATED"/>
    <property type="match status" value="1"/>
</dbReference>
<dbReference type="GO" id="GO:0004672">
    <property type="term" value="F:protein kinase activity"/>
    <property type="evidence" value="ECO:0007669"/>
    <property type="project" value="InterPro"/>
</dbReference>
<dbReference type="Proteomes" id="UP000434172">
    <property type="component" value="Unassembled WGS sequence"/>
</dbReference>
<dbReference type="SMART" id="SM00220">
    <property type="entry name" value="S_TKc"/>
    <property type="match status" value="1"/>
</dbReference>
<sequence length="789" mass="87317">MDDPDHPQPTFQLVKKVQGNIWLARRLAQHLGYADGEEFVARKVDDFDEYYDAGKYAAGFTTKRQREVKGLMDLLYDCNIGRNIAHIFNHENIVSLAGYLRQKPFHSQVDATEDYLVWDICDAGTLELLFADRTFEKEPGCHMPESLCWHVLTSIMRALVWLHDGCRHEIDWVTGQGHWEHEDLDWMPILHRGINGKSIFFQHPRGDETYGVCKLGKFGTAYVSGAPARRNRKINDDSKPFPSSDGRAVAPFDDEHMSLPEMKKQWREYIMKGDLAKRLYTISDDHWALGAVLFRMMLGFPLPSLDGCDTCECVHIRRCQDIQCIGTNRHVGRGCEHVNFRGCECPHQCDERADVHIDETLMQVGYSQHLKLAVRLLLNYDLVSPAAESRTLCDEIQKLYCEWRVKTEDGREYVDVMDDLRRRFISLNGPKARFKRKMTQCTSAPPARPTRAVMSADRASVPTCHTTTAAGAPKFAWVVVHERWRLPQLRFRLPGGSNLDLNPPRSPATARARDSPTTKSHLSSTDTSNYNPKPNDARRTNSPNTKPSPPNTRKHTNERPNMSFNQPTPPLLLTKRLTTFLSANLNAHLHTALLATPSGRLLAHASPHPVALLRTQSTVASSLFALHGSTAPDIPDALPTSHSSPSAASSPAVEKPLTITVQLAAGVVVIRRLKCGLLFVCIGPLAEHIEEGGSGGGQQQQQGGLAAHGGHNGTGERSGGATPSQMPASPSEVDSVLSVGGITTASLGSVGSVNTAGVVVMRRHAEELARWLDDKLGSLRVPEEGVGVE</sequence>
<dbReference type="OrthoDB" id="4062651at2759"/>
<dbReference type="PROSITE" id="PS50011">
    <property type="entry name" value="PROTEIN_KINASE_DOM"/>
    <property type="match status" value="1"/>
</dbReference>
<comment type="caution">
    <text evidence="3">The sequence shown here is derived from an EMBL/GenBank/DDBJ whole genome shotgun (WGS) entry which is preliminary data.</text>
</comment>
<organism evidence="3 4">
    <name type="scientific">Colletotrichum asianum</name>
    <dbReference type="NCBI Taxonomy" id="702518"/>
    <lineage>
        <taxon>Eukaryota</taxon>
        <taxon>Fungi</taxon>
        <taxon>Dikarya</taxon>
        <taxon>Ascomycota</taxon>
        <taxon>Pezizomycotina</taxon>
        <taxon>Sordariomycetes</taxon>
        <taxon>Hypocreomycetidae</taxon>
        <taxon>Glomerellales</taxon>
        <taxon>Glomerellaceae</taxon>
        <taxon>Colletotrichum</taxon>
        <taxon>Colletotrichum gloeosporioides species complex</taxon>
    </lineage>
</organism>
<feature type="compositionally biased region" description="Polar residues" evidence="1">
    <location>
        <begin position="517"/>
        <end position="532"/>
    </location>
</feature>
<keyword evidence="4" id="KW-1185">Reference proteome</keyword>
<gene>
    <name evidence="3" type="ORF">GQ607_011091</name>
</gene>
<dbReference type="InterPro" id="IPR053083">
    <property type="entry name" value="TF_kinase-domain_protein"/>
</dbReference>
<dbReference type="EMBL" id="WOWK01000068">
    <property type="protein sequence ID" value="KAF0321760.1"/>
    <property type="molecule type" value="Genomic_DNA"/>
</dbReference>
<evidence type="ECO:0000313" key="3">
    <source>
        <dbReference type="EMBL" id="KAF0321760.1"/>
    </source>
</evidence>
<evidence type="ECO:0000256" key="1">
    <source>
        <dbReference type="SAM" id="MobiDB-lite"/>
    </source>
</evidence>
<feature type="region of interest" description="Disordered" evidence="1">
    <location>
        <begin position="492"/>
        <end position="570"/>
    </location>
</feature>
<proteinExistence type="predicted"/>
<evidence type="ECO:0000313" key="4">
    <source>
        <dbReference type="Proteomes" id="UP000434172"/>
    </source>
</evidence>
<reference evidence="3 4" key="1">
    <citation type="submission" date="2019-12" db="EMBL/GenBank/DDBJ databases">
        <title>A genome sequence resource for the geographically widespread anthracnose pathogen Colletotrichum asianum.</title>
        <authorList>
            <person name="Meng Y."/>
        </authorList>
    </citation>
    <scope>NUCLEOTIDE SEQUENCE [LARGE SCALE GENOMIC DNA]</scope>
    <source>
        <strain evidence="3 4">ICMP 18580</strain>
    </source>
</reference>
<evidence type="ECO:0000259" key="2">
    <source>
        <dbReference type="PROSITE" id="PS50011"/>
    </source>
</evidence>
<dbReference type="InterPro" id="IPR000719">
    <property type="entry name" value="Prot_kinase_dom"/>
</dbReference>